<feature type="domain" description="ABC transporter" evidence="5">
    <location>
        <begin position="9"/>
        <end position="258"/>
    </location>
</feature>
<dbReference type="InterPro" id="IPR003593">
    <property type="entry name" value="AAA+_ATPase"/>
</dbReference>
<keyword evidence="3" id="KW-0547">Nucleotide-binding</keyword>
<evidence type="ECO:0000259" key="5">
    <source>
        <dbReference type="PROSITE" id="PS50893"/>
    </source>
</evidence>
<evidence type="ECO:0000256" key="1">
    <source>
        <dbReference type="ARBA" id="ARBA00005417"/>
    </source>
</evidence>
<dbReference type="Pfam" id="PF00005">
    <property type="entry name" value="ABC_tran"/>
    <property type="match status" value="1"/>
</dbReference>
<dbReference type="EMBL" id="DWZA01000096">
    <property type="protein sequence ID" value="HJA72073.1"/>
    <property type="molecule type" value="Genomic_DNA"/>
</dbReference>
<evidence type="ECO:0000256" key="4">
    <source>
        <dbReference type="ARBA" id="ARBA00022840"/>
    </source>
</evidence>
<dbReference type="InterPro" id="IPR013563">
    <property type="entry name" value="Oligopep_ABC_C"/>
</dbReference>
<dbReference type="AlphaFoldDB" id="A0A9D2HKU8"/>
<keyword evidence="4 6" id="KW-0067">ATP-binding</keyword>
<dbReference type="GO" id="GO:0016887">
    <property type="term" value="F:ATP hydrolysis activity"/>
    <property type="evidence" value="ECO:0007669"/>
    <property type="project" value="InterPro"/>
</dbReference>
<dbReference type="Pfam" id="PF08352">
    <property type="entry name" value="oligo_HPY"/>
    <property type="match status" value="1"/>
</dbReference>
<dbReference type="GO" id="GO:0055085">
    <property type="term" value="P:transmembrane transport"/>
    <property type="evidence" value="ECO:0007669"/>
    <property type="project" value="UniProtKB-ARBA"/>
</dbReference>
<dbReference type="Gene3D" id="3.40.50.300">
    <property type="entry name" value="P-loop containing nucleotide triphosphate hydrolases"/>
    <property type="match status" value="1"/>
</dbReference>
<reference evidence="6" key="2">
    <citation type="submission" date="2021-04" db="EMBL/GenBank/DDBJ databases">
        <authorList>
            <person name="Gilroy R."/>
        </authorList>
    </citation>
    <scope>NUCLEOTIDE SEQUENCE</scope>
    <source>
        <strain evidence="6">CHK178-16964</strain>
    </source>
</reference>
<dbReference type="PROSITE" id="PS00211">
    <property type="entry name" value="ABC_TRANSPORTER_1"/>
    <property type="match status" value="1"/>
</dbReference>
<organism evidence="6 7">
    <name type="scientific">Candidatus Lachnoclostridium stercoravium</name>
    <dbReference type="NCBI Taxonomy" id="2838633"/>
    <lineage>
        <taxon>Bacteria</taxon>
        <taxon>Bacillati</taxon>
        <taxon>Bacillota</taxon>
        <taxon>Clostridia</taxon>
        <taxon>Lachnospirales</taxon>
        <taxon>Lachnospiraceae</taxon>
    </lineage>
</organism>
<gene>
    <name evidence="6" type="ORF">IAA07_10965</name>
</gene>
<sequence>MTDRDRPILEVKHIKKYFPIRDALGKQMETVKAVDDVSLSLYRGKTYGLVGESGCGKSTLGRSLLRLFPLTDGEIWLEGKNIASLSQKALRPYRKKMQMIFQDPYTSLNPRKTAGEILEEILKIYGERNRFERMEKCIRILETVGLRPEHYYRFPHEFSGGQRQRIGIARALLVNPSFIICDEPVSALDVSIQSQIINLLKDLQRENHIAYLFVSHNMSVVRYISDRVGVMYLGHLVEEGETDELFSDPCHPYTKALLSAVPSIGGKTGKVELKGELPSPINPPSGCVFHTRCPYATAECAKTIPEFRRVTSSHFVACCLYGK</sequence>
<comment type="caution">
    <text evidence="6">The sequence shown here is derived from an EMBL/GenBank/DDBJ whole genome shotgun (WGS) entry which is preliminary data.</text>
</comment>
<evidence type="ECO:0000313" key="6">
    <source>
        <dbReference type="EMBL" id="HJA72073.1"/>
    </source>
</evidence>
<dbReference type="Proteomes" id="UP000823900">
    <property type="component" value="Unassembled WGS sequence"/>
</dbReference>
<protein>
    <submittedName>
        <fullName evidence="6">Dipeptide ABC transporter ATP-binding protein</fullName>
    </submittedName>
</protein>
<evidence type="ECO:0000256" key="3">
    <source>
        <dbReference type="ARBA" id="ARBA00022741"/>
    </source>
</evidence>
<dbReference type="PANTHER" id="PTHR43776">
    <property type="entry name" value="TRANSPORT ATP-BINDING PROTEIN"/>
    <property type="match status" value="1"/>
</dbReference>
<name>A0A9D2HKU8_9FIRM</name>
<dbReference type="NCBIfam" id="TIGR01727">
    <property type="entry name" value="oligo_HPY"/>
    <property type="match status" value="1"/>
</dbReference>
<dbReference type="GO" id="GO:0015833">
    <property type="term" value="P:peptide transport"/>
    <property type="evidence" value="ECO:0007669"/>
    <property type="project" value="InterPro"/>
</dbReference>
<keyword evidence="2" id="KW-0813">Transport</keyword>
<reference evidence="6" key="1">
    <citation type="journal article" date="2021" name="PeerJ">
        <title>Extensive microbial diversity within the chicken gut microbiome revealed by metagenomics and culture.</title>
        <authorList>
            <person name="Gilroy R."/>
            <person name="Ravi A."/>
            <person name="Getino M."/>
            <person name="Pursley I."/>
            <person name="Horton D.L."/>
            <person name="Alikhan N.F."/>
            <person name="Baker D."/>
            <person name="Gharbi K."/>
            <person name="Hall N."/>
            <person name="Watson M."/>
            <person name="Adriaenssens E.M."/>
            <person name="Foster-Nyarko E."/>
            <person name="Jarju S."/>
            <person name="Secka A."/>
            <person name="Antonio M."/>
            <person name="Oren A."/>
            <person name="Chaudhuri R.R."/>
            <person name="La Ragione R."/>
            <person name="Hildebrand F."/>
            <person name="Pallen M.J."/>
        </authorList>
    </citation>
    <scope>NUCLEOTIDE SEQUENCE</scope>
    <source>
        <strain evidence="6">CHK178-16964</strain>
    </source>
</reference>
<dbReference type="GO" id="GO:0005524">
    <property type="term" value="F:ATP binding"/>
    <property type="evidence" value="ECO:0007669"/>
    <property type="project" value="UniProtKB-KW"/>
</dbReference>
<dbReference type="InterPro" id="IPR003439">
    <property type="entry name" value="ABC_transporter-like_ATP-bd"/>
</dbReference>
<dbReference type="InterPro" id="IPR027417">
    <property type="entry name" value="P-loop_NTPase"/>
</dbReference>
<dbReference type="NCBIfam" id="NF008453">
    <property type="entry name" value="PRK11308.1"/>
    <property type="match status" value="1"/>
</dbReference>
<comment type="similarity">
    <text evidence="1">Belongs to the ABC transporter superfamily.</text>
</comment>
<dbReference type="CDD" id="cd03257">
    <property type="entry name" value="ABC_NikE_OppD_transporters"/>
    <property type="match status" value="1"/>
</dbReference>
<evidence type="ECO:0000313" key="7">
    <source>
        <dbReference type="Proteomes" id="UP000823900"/>
    </source>
</evidence>
<dbReference type="PROSITE" id="PS50893">
    <property type="entry name" value="ABC_TRANSPORTER_2"/>
    <property type="match status" value="1"/>
</dbReference>
<evidence type="ECO:0000256" key="2">
    <source>
        <dbReference type="ARBA" id="ARBA00022448"/>
    </source>
</evidence>
<dbReference type="FunFam" id="3.40.50.300:FF:000016">
    <property type="entry name" value="Oligopeptide ABC transporter ATP-binding component"/>
    <property type="match status" value="1"/>
</dbReference>
<proteinExistence type="inferred from homology"/>
<dbReference type="InterPro" id="IPR017871">
    <property type="entry name" value="ABC_transporter-like_CS"/>
</dbReference>
<accession>A0A9D2HKU8</accession>
<dbReference type="InterPro" id="IPR050319">
    <property type="entry name" value="ABC_transp_ATP-bind"/>
</dbReference>
<dbReference type="SMART" id="SM00382">
    <property type="entry name" value="AAA"/>
    <property type="match status" value="1"/>
</dbReference>
<dbReference type="SUPFAM" id="SSF52540">
    <property type="entry name" value="P-loop containing nucleoside triphosphate hydrolases"/>
    <property type="match status" value="1"/>
</dbReference>